<evidence type="ECO:0000256" key="1">
    <source>
        <dbReference type="ARBA" id="ARBA00004651"/>
    </source>
</evidence>
<feature type="transmembrane region" description="Helical" evidence="7">
    <location>
        <begin position="168"/>
        <end position="185"/>
    </location>
</feature>
<dbReference type="Gene3D" id="1.20.1720.10">
    <property type="entry name" value="Multidrug resistance protein D"/>
    <property type="match status" value="1"/>
</dbReference>
<keyword evidence="3" id="KW-1003">Cell membrane</keyword>
<gene>
    <name evidence="9" type="ORF">ACFFMS_10500</name>
</gene>
<dbReference type="PROSITE" id="PS50850">
    <property type="entry name" value="MFS"/>
    <property type="match status" value="1"/>
</dbReference>
<accession>A0ABV5WE79</accession>
<feature type="transmembrane region" description="Helical" evidence="7">
    <location>
        <begin position="250"/>
        <end position="271"/>
    </location>
</feature>
<feature type="transmembrane region" description="Helical" evidence="7">
    <location>
        <begin position="143"/>
        <end position="162"/>
    </location>
</feature>
<proteinExistence type="predicted"/>
<evidence type="ECO:0000256" key="3">
    <source>
        <dbReference type="ARBA" id="ARBA00022475"/>
    </source>
</evidence>
<dbReference type="InterPro" id="IPR011701">
    <property type="entry name" value="MFS"/>
</dbReference>
<keyword evidence="2" id="KW-0813">Transport</keyword>
<dbReference type="PANTHER" id="PTHR43124">
    <property type="entry name" value="PURINE EFFLUX PUMP PBUE"/>
    <property type="match status" value="1"/>
</dbReference>
<dbReference type="Pfam" id="PF07690">
    <property type="entry name" value="MFS_1"/>
    <property type="match status" value="1"/>
</dbReference>
<dbReference type="CDD" id="cd17474">
    <property type="entry name" value="MFS_YfmO_like"/>
    <property type="match status" value="1"/>
</dbReference>
<dbReference type="Proteomes" id="UP001589609">
    <property type="component" value="Unassembled WGS sequence"/>
</dbReference>
<organism evidence="9 10">
    <name type="scientific">Ectobacillus funiculus</name>
    <dbReference type="NCBI Taxonomy" id="137993"/>
    <lineage>
        <taxon>Bacteria</taxon>
        <taxon>Bacillati</taxon>
        <taxon>Bacillota</taxon>
        <taxon>Bacilli</taxon>
        <taxon>Bacillales</taxon>
        <taxon>Bacillaceae</taxon>
        <taxon>Ectobacillus</taxon>
    </lineage>
</organism>
<sequence length="405" mass="44141">MEKNGDVKMESRNQKILLGLSIAAFLGPFTQTIYTPSLPEVGHFYAANQFMVNLTISLYTFILAANQFFVGPLTDTRGRKATLLPGLLIFMTGSLICFLSSNYYLFLFGRAIQAFGITTGSVVAAAVIGDIYTPHERGKAMSIYQTMVFLGPVLGPVIGSFISAYADWHTAFALLAAAALFAYLYNHSILPETLPPDAVSKKITVQTFFNIISNRAASAVMLLAFVQFYGYYIFLVFLPTLLDELFHVSLAVKGLFFMPLTAGIVLGTLLGGRLQTRLTHASILVLSSYGIGLVVALFWGFLHWKLLTIPALIIFLLGYGILLGTSLPSQSTSLVNLFLNEKGTAMGVYNFVRFTGAAIGPLFGTTLYHLGGDDALYITLFVFLLGSAFVIQRTMRQTIALQKGA</sequence>
<protein>
    <submittedName>
        <fullName evidence="9">MFS transporter</fullName>
    </submittedName>
</protein>
<evidence type="ECO:0000313" key="10">
    <source>
        <dbReference type="Proteomes" id="UP001589609"/>
    </source>
</evidence>
<feature type="transmembrane region" description="Helical" evidence="7">
    <location>
        <begin position="308"/>
        <end position="327"/>
    </location>
</feature>
<comment type="subcellular location">
    <subcellularLocation>
        <location evidence="1">Cell membrane</location>
        <topology evidence="1">Multi-pass membrane protein</topology>
    </subcellularLocation>
</comment>
<dbReference type="InterPro" id="IPR050189">
    <property type="entry name" value="MFS_Efflux_Transporters"/>
</dbReference>
<keyword evidence="4 7" id="KW-0812">Transmembrane</keyword>
<dbReference type="InterPro" id="IPR036259">
    <property type="entry name" value="MFS_trans_sf"/>
</dbReference>
<feature type="transmembrane region" description="Helical" evidence="7">
    <location>
        <begin position="216"/>
        <end position="238"/>
    </location>
</feature>
<comment type="caution">
    <text evidence="9">The sequence shown here is derived from an EMBL/GenBank/DDBJ whole genome shotgun (WGS) entry which is preliminary data.</text>
</comment>
<feature type="transmembrane region" description="Helical" evidence="7">
    <location>
        <begin position="283"/>
        <end position="302"/>
    </location>
</feature>
<evidence type="ECO:0000256" key="2">
    <source>
        <dbReference type="ARBA" id="ARBA00022448"/>
    </source>
</evidence>
<feature type="transmembrane region" description="Helical" evidence="7">
    <location>
        <begin position="82"/>
        <end position="105"/>
    </location>
</feature>
<evidence type="ECO:0000313" key="9">
    <source>
        <dbReference type="EMBL" id="MFB9758897.1"/>
    </source>
</evidence>
<evidence type="ECO:0000256" key="5">
    <source>
        <dbReference type="ARBA" id="ARBA00022989"/>
    </source>
</evidence>
<feature type="transmembrane region" description="Helical" evidence="7">
    <location>
        <begin position="16"/>
        <end position="34"/>
    </location>
</feature>
<evidence type="ECO:0000256" key="7">
    <source>
        <dbReference type="SAM" id="Phobius"/>
    </source>
</evidence>
<dbReference type="PRINTS" id="PR01036">
    <property type="entry name" value="TCRTETB"/>
</dbReference>
<feature type="transmembrane region" description="Helical" evidence="7">
    <location>
        <begin position="111"/>
        <end position="131"/>
    </location>
</feature>
<feature type="domain" description="Major facilitator superfamily (MFS) profile" evidence="8">
    <location>
        <begin position="16"/>
        <end position="398"/>
    </location>
</feature>
<evidence type="ECO:0000256" key="4">
    <source>
        <dbReference type="ARBA" id="ARBA00022692"/>
    </source>
</evidence>
<reference evidence="9 10" key="1">
    <citation type="submission" date="2024-09" db="EMBL/GenBank/DDBJ databases">
        <authorList>
            <person name="Sun Q."/>
            <person name="Mori K."/>
        </authorList>
    </citation>
    <scope>NUCLEOTIDE SEQUENCE [LARGE SCALE GENOMIC DNA]</scope>
    <source>
        <strain evidence="9 10">JCM 11201</strain>
    </source>
</reference>
<evidence type="ECO:0000256" key="6">
    <source>
        <dbReference type="ARBA" id="ARBA00023136"/>
    </source>
</evidence>
<dbReference type="EMBL" id="JBHMAF010000046">
    <property type="protein sequence ID" value="MFB9758897.1"/>
    <property type="molecule type" value="Genomic_DNA"/>
</dbReference>
<feature type="transmembrane region" description="Helical" evidence="7">
    <location>
        <begin position="375"/>
        <end position="391"/>
    </location>
</feature>
<keyword evidence="6 7" id="KW-0472">Membrane</keyword>
<feature type="transmembrane region" description="Helical" evidence="7">
    <location>
        <begin position="46"/>
        <end position="70"/>
    </location>
</feature>
<dbReference type="InterPro" id="IPR020846">
    <property type="entry name" value="MFS_dom"/>
</dbReference>
<feature type="transmembrane region" description="Helical" evidence="7">
    <location>
        <begin position="348"/>
        <end position="369"/>
    </location>
</feature>
<keyword evidence="10" id="KW-1185">Reference proteome</keyword>
<evidence type="ECO:0000259" key="8">
    <source>
        <dbReference type="PROSITE" id="PS50850"/>
    </source>
</evidence>
<dbReference type="PANTHER" id="PTHR43124:SF3">
    <property type="entry name" value="CHLORAMPHENICOL EFFLUX PUMP RV0191"/>
    <property type="match status" value="1"/>
</dbReference>
<dbReference type="SUPFAM" id="SSF103473">
    <property type="entry name" value="MFS general substrate transporter"/>
    <property type="match status" value="1"/>
</dbReference>
<keyword evidence="5 7" id="KW-1133">Transmembrane helix</keyword>
<name>A0ABV5WE79_9BACI</name>